<evidence type="ECO:0000259" key="2">
    <source>
        <dbReference type="Pfam" id="PF05649"/>
    </source>
</evidence>
<keyword evidence="1" id="KW-0732">Signal</keyword>
<feature type="signal peptide" evidence="1">
    <location>
        <begin position="1"/>
        <end position="19"/>
    </location>
</feature>
<evidence type="ECO:0000256" key="1">
    <source>
        <dbReference type="SAM" id="SignalP"/>
    </source>
</evidence>
<organism evidence="3 4">
    <name type="scientific">Aphanomyces astaci</name>
    <name type="common">Crayfish plague agent</name>
    <dbReference type="NCBI Taxonomy" id="112090"/>
    <lineage>
        <taxon>Eukaryota</taxon>
        <taxon>Sar</taxon>
        <taxon>Stramenopiles</taxon>
        <taxon>Oomycota</taxon>
        <taxon>Saprolegniomycetes</taxon>
        <taxon>Saprolegniales</taxon>
        <taxon>Verrucalvaceae</taxon>
        <taxon>Aphanomyces</taxon>
    </lineage>
</organism>
<accession>A0A397EN40</accession>
<dbReference type="InterPro" id="IPR000718">
    <property type="entry name" value="Peptidase_M13"/>
</dbReference>
<dbReference type="Gene3D" id="3.40.390.10">
    <property type="entry name" value="Collagenase (Catalytic Domain)"/>
    <property type="match status" value="1"/>
</dbReference>
<gene>
    <name evidence="3" type="ORF">DYB31_016753</name>
</gene>
<dbReference type="PROSITE" id="PS51885">
    <property type="entry name" value="NEPRILYSIN"/>
    <property type="match status" value="1"/>
</dbReference>
<dbReference type="EMBL" id="QUTE01017797">
    <property type="protein sequence ID" value="RHY91675.1"/>
    <property type="molecule type" value="Genomic_DNA"/>
</dbReference>
<protein>
    <recommendedName>
        <fullName evidence="2">Peptidase M13 N-terminal domain-containing protein</fullName>
    </recommendedName>
</protein>
<feature type="domain" description="Peptidase M13 N-terminal" evidence="2">
    <location>
        <begin position="80"/>
        <end position="279"/>
    </location>
</feature>
<name>A0A397EN40_APHAT</name>
<proteinExistence type="predicted"/>
<comment type="caution">
    <text evidence="3">The sequence shown here is derived from an EMBL/GenBank/DDBJ whole genome shotgun (WGS) entry which is preliminary data.</text>
</comment>
<dbReference type="Proteomes" id="UP000266196">
    <property type="component" value="Unassembled WGS sequence"/>
</dbReference>
<dbReference type="InterPro" id="IPR024079">
    <property type="entry name" value="MetalloPept_cat_dom_sf"/>
</dbReference>
<dbReference type="AlphaFoldDB" id="A0A397EN40"/>
<evidence type="ECO:0000313" key="4">
    <source>
        <dbReference type="Proteomes" id="UP000266196"/>
    </source>
</evidence>
<dbReference type="GO" id="GO:0006508">
    <property type="term" value="P:proteolysis"/>
    <property type="evidence" value="ECO:0007669"/>
    <property type="project" value="InterPro"/>
</dbReference>
<dbReference type="SUPFAM" id="SSF55486">
    <property type="entry name" value="Metalloproteases ('zincins'), catalytic domain"/>
    <property type="match status" value="1"/>
</dbReference>
<dbReference type="Pfam" id="PF05649">
    <property type="entry name" value="Peptidase_M13_N"/>
    <property type="match status" value="1"/>
</dbReference>
<dbReference type="InterPro" id="IPR008753">
    <property type="entry name" value="Peptidase_M13_N"/>
</dbReference>
<dbReference type="VEuPathDB" id="FungiDB:H257_17098"/>
<dbReference type="GO" id="GO:0004222">
    <property type="term" value="F:metalloendopeptidase activity"/>
    <property type="evidence" value="ECO:0007669"/>
    <property type="project" value="InterPro"/>
</dbReference>
<feature type="chain" id="PRO_5017313415" description="Peptidase M13 N-terminal domain-containing protein" evidence="1">
    <location>
        <begin position="20"/>
        <end position="284"/>
    </location>
</feature>
<evidence type="ECO:0000313" key="3">
    <source>
        <dbReference type="EMBL" id="RHY91675.1"/>
    </source>
</evidence>
<sequence>MPAMVKIIVAVLSPGVASAFGTISKFPTEMTSLMDQTVDPCTDFFLYSCGTWYMKTPSNPTKVLPGHIRPPTRPSKPSLSKAIGVQLFVKLSVSPDDADVTRNILYADNTGLPFGQEYFHEPLWATVEKSYRQYLATIFTLACHAEVETAIDVVIKFERINAGVKLSKRMLQEAVTPTRLSLSDANASYPLGLGLPLQGFGFDVHKGCNTTTVLLDNHYYYDYLEKMLRRMHIDDLKTIIESKVLDFNAPYLSTPFAKARSDFYDMVIYGETPPHHGPRSAANR</sequence>
<reference evidence="3 4" key="1">
    <citation type="submission" date="2018-08" db="EMBL/GenBank/DDBJ databases">
        <title>Aphanomyces genome sequencing and annotation.</title>
        <authorList>
            <person name="Minardi D."/>
            <person name="Oidtmann B."/>
            <person name="Van Der Giezen M."/>
            <person name="Studholme D.J."/>
        </authorList>
    </citation>
    <scope>NUCLEOTIDE SEQUENCE [LARGE SCALE GENOMIC DNA]</scope>
    <source>
        <strain evidence="3 4">197901</strain>
    </source>
</reference>
<dbReference type="Gene3D" id="1.10.1380.10">
    <property type="entry name" value="Neutral endopeptidase , domain2"/>
    <property type="match status" value="1"/>
</dbReference>
<dbReference type="InterPro" id="IPR042089">
    <property type="entry name" value="Peptidase_M13_dom_2"/>
</dbReference>